<organism evidence="2 3">
    <name type="scientific">Bifidobacterium adolescentis JCM 15918</name>
    <dbReference type="NCBI Taxonomy" id="1437612"/>
    <lineage>
        <taxon>Bacteria</taxon>
        <taxon>Bacillati</taxon>
        <taxon>Actinomycetota</taxon>
        <taxon>Actinomycetes</taxon>
        <taxon>Bifidobacteriales</taxon>
        <taxon>Bifidobacteriaceae</taxon>
        <taxon>Bifidobacterium</taxon>
    </lineage>
</organism>
<dbReference type="AlphaFoldDB" id="A0A087DRS4"/>
<gene>
    <name evidence="2" type="ORF">BSTER_0800</name>
</gene>
<evidence type="ECO:0000313" key="3">
    <source>
        <dbReference type="Proteomes" id="UP000029091"/>
    </source>
</evidence>
<name>A0A087DRS4_BIFAD</name>
<dbReference type="EMBL" id="JGZQ01000003">
    <property type="protein sequence ID" value="KFI98224.1"/>
    <property type="molecule type" value="Genomic_DNA"/>
</dbReference>
<proteinExistence type="predicted"/>
<feature type="coiled-coil region" evidence="1">
    <location>
        <begin position="11"/>
        <end position="45"/>
    </location>
</feature>
<protein>
    <submittedName>
        <fullName evidence="2">Uncharacterized protein</fullName>
    </submittedName>
</protein>
<evidence type="ECO:0000256" key="1">
    <source>
        <dbReference type="SAM" id="Coils"/>
    </source>
</evidence>
<reference evidence="2 3" key="1">
    <citation type="submission" date="2014-03" db="EMBL/GenBank/DDBJ databases">
        <title>Genomics of Bifidobacteria.</title>
        <authorList>
            <person name="Ventura M."/>
            <person name="Milani C."/>
            <person name="Lugli G.A."/>
        </authorList>
    </citation>
    <scope>NUCLEOTIDE SEQUENCE [LARGE SCALE GENOMIC DNA]</scope>
    <source>
        <strain evidence="3">JCM 15918</strain>
    </source>
</reference>
<comment type="caution">
    <text evidence="2">The sequence shown here is derived from an EMBL/GenBank/DDBJ whole genome shotgun (WGS) entry which is preliminary data.</text>
</comment>
<dbReference type="RefSeq" id="WP_169740287.1">
    <property type="nucleotide sequence ID" value="NZ_JDUX01000005.1"/>
</dbReference>
<keyword evidence="1" id="KW-0175">Coiled coil</keyword>
<accession>A0A087DRS4</accession>
<evidence type="ECO:0000313" key="2">
    <source>
        <dbReference type="EMBL" id="KFI98224.1"/>
    </source>
</evidence>
<dbReference type="Proteomes" id="UP000029091">
    <property type="component" value="Unassembled WGS sequence"/>
</dbReference>
<sequence length="48" mass="5356">MEITADANTVIDDLARQLADLAKQNAILRAQLSEAMKRLNATENKEEQ</sequence>